<dbReference type="EMBL" id="CAJPIZ010028130">
    <property type="protein sequence ID" value="CAG2119402.1"/>
    <property type="molecule type" value="Genomic_DNA"/>
</dbReference>
<dbReference type="EMBL" id="OC882705">
    <property type="protein sequence ID" value="CAD7642886.1"/>
    <property type="molecule type" value="Genomic_DNA"/>
</dbReference>
<dbReference type="CDD" id="cd00165">
    <property type="entry name" value="S4"/>
    <property type="match status" value="1"/>
</dbReference>
<evidence type="ECO:0000313" key="10">
    <source>
        <dbReference type="Proteomes" id="UP000759131"/>
    </source>
</evidence>
<proteinExistence type="inferred from homology"/>
<sequence length="154" mass="17807">MDAFEENRDGRRRIATTPRNPWEGVRIVKELQLVGEFGLRNKTELWTHLTMVKSHKSQAKKLLITTNKEEFMTEGRALLNYLYKMGIISGVDYNDEADISRCLKEVLNLDLSHYLNRRLQSLVFKAGLATNIHHARCLIVQKQITVMGRVVNKP</sequence>
<evidence type="ECO:0000256" key="1">
    <source>
        <dbReference type="ARBA" id="ARBA00007465"/>
    </source>
</evidence>
<accession>A0A7R9LJS8</accession>
<comment type="similarity">
    <text evidence="1">Belongs to the universal ribosomal protein uS4 family.</text>
</comment>
<dbReference type="GO" id="GO:0003735">
    <property type="term" value="F:structural constituent of ribosome"/>
    <property type="evidence" value="ECO:0007669"/>
    <property type="project" value="InterPro"/>
</dbReference>
<gene>
    <name evidence="9" type="ORF">OSB1V03_LOCUS19351</name>
</gene>
<keyword evidence="4" id="KW-0689">Ribosomal protein</keyword>
<organism evidence="9">
    <name type="scientific">Medioppia subpectinata</name>
    <dbReference type="NCBI Taxonomy" id="1979941"/>
    <lineage>
        <taxon>Eukaryota</taxon>
        <taxon>Metazoa</taxon>
        <taxon>Ecdysozoa</taxon>
        <taxon>Arthropoda</taxon>
        <taxon>Chelicerata</taxon>
        <taxon>Arachnida</taxon>
        <taxon>Acari</taxon>
        <taxon>Acariformes</taxon>
        <taxon>Sarcoptiformes</taxon>
        <taxon>Oribatida</taxon>
        <taxon>Brachypylina</taxon>
        <taxon>Oppioidea</taxon>
        <taxon>Oppiidae</taxon>
        <taxon>Medioppia</taxon>
    </lineage>
</organism>
<dbReference type="InterPro" id="IPR002942">
    <property type="entry name" value="S4_RNA-bd"/>
</dbReference>
<dbReference type="GO" id="GO:0015935">
    <property type="term" value="C:small ribosomal subunit"/>
    <property type="evidence" value="ECO:0007669"/>
    <property type="project" value="InterPro"/>
</dbReference>
<dbReference type="GO" id="GO:0019843">
    <property type="term" value="F:rRNA binding"/>
    <property type="evidence" value="ECO:0007669"/>
    <property type="project" value="UniProtKB-KW"/>
</dbReference>
<dbReference type="Pfam" id="PF01479">
    <property type="entry name" value="S4"/>
    <property type="match status" value="1"/>
</dbReference>
<dbReference type="Gene3D" id="3.10.290.10">
    <property type="entry name" value="RNA-binding S4 domain"/>
    <property type="match status" value="1"/>
</dbReference>
<dbReference type="InterPro" id="IPR036986">
    <property type="entry name" value="S4_RNA-bd_sf"/>
</dbReference>
<dbReference type="GO" id="GO:0006412">
    <property type="term" value="P:translation"/>
    <property type="evidence" value="ECO:0007669"/>
    <property type="project" value="InterPro"/>
</dbReference>
<protein>
    <recommendedName>
        <fullName evidence="6">Small ribosomal subunit protein uS4</fullName>
    </recommendedName>
</protein>
<keyword evidence="2" id="KW-0699">rRNA-binding</keyword>
<evidence type="ECO:0000259" key="8">
    <source>
        <dbReference type="Pfam" id="PF01479"/>
    </source>
</evidence>
<keyword evidence="5" id="KW-0687">Ribonucleoprotein</keyword>
<dbReference type="PROSITE" id="PS50889">
    <property type="entry name" value="S4"/>
    <property type="match status" value="1"/>
</dbReference>
<dbReference type="NCBIfam" id="TIGR01018">
    <property type="entry name" value="uS4_arch"/>
    <property type="match status" value="1"/>
</dbReference>
<dbReference type="PANTHER" id="PTHR11831">
    <property type="entry name" value="30S 40S RIBOSOMAL PROTEIN"/>
    <property type="match status" value="1"/>
</dbReference>
<dbReference type="InterPro" id="IPR005710">
    <property type="entry name" value="Ribosomal_uS4_euk/arc"/>
</dbReference>
<evidence type="ECO:0000256" key="2">
    <source>
        <dbReference type="ARBA" id="ARBA00022730"/>
    </source>
</evidence>
<evidence type="ECO:0000256" key="5">
    <source>
        <dbReference type="ARBA" id="ARBA00023274"/>
    </source>
</evidence>
<dbReference type="OrthoDB" id="1697570at2759"/>
<dbReference type="GO" id="GO:0042274">
    <property type="term" value="P:ribosomal small subunit biogenesis"/>
    <property type="evidence" value="ECO:0007669"/>
    <property type="project" value="TreeGrafter"/>
</dbReference>
<feature type="non-terminal residue" evidence="9">
    <location>
        <position position="1"/>
    </location>
</feature>
<evidence type="ECO:0000256" key="4">
    <source>
        <dbReference type="ARBA" id="ARBA00022980"/>
    </source>
</evidence>
<evidence type="ECO:0000256" key="3">
    <source>
        <dbReference type="ARBA" id="ARBA00022884"/>
    </source>
</evidence>
<reference evidence="9" key="1">
    <citation type="submission" date="2020-11" db="EMBL/GenBank/DDBJ databases">
        <authorList>
            <person name="Tran Van P."/>
        </authorList>
    </citation>
    <scope>NUCLEOTIDE SEQUENCE</scope>
</reference>
<keyword evidence="10" id="KW-1185">Reference proteome</keyword>
<dbReference type="AlphaFoldDB" id="A0A7R9LJS8"/>
<evidence type="ECO:0000256" key="6">
    <source>
        <dbReference type="ARBA" id="ARBA00035254"/>
    </source>
</evidence>
<dbReference type="SUPFAM" id="SSF55174">
    <property type="entry name" value="Alpha-L RNA-binding motif"/>
    <property type="match status" value="1"/>
</dbReference>
<feature type="domain" description="RNA-binding S4" evidence="8">
    <location>
        <begin position="117"/>
        <end position="154"/>
    </location>
</feature>
<keyword evidence="3 7" id="KW-0694">RNA-binding</keyword>
<evidence type="ECO:0000256" key="7">
    <source>
        <dbReference type="PROSITE-ProRule" id="PRU00182"/>
    </source>
</evidence>
<dbReference type="PANTHER" id="PTHR11831:SF5">
    <property type="entry name" value="40S RIBOSOMAL PROTEIN S9"/>
    <property type="match status" value="1"/>
</dbReference>
<dbReference type="Proteomes" id="UP000759131">
    <property type="component" value="Unassembled WGS sequence"/>
</dbReference>
<dbReference type="InterPro" id="IPR022801">
    <property type="entry name" value="Ribosomal_uS4"/>
</dbReference>
<name>A0A7R9LJS8_9ACAR</name>
<evidence type="ECO:0000313" key="9">
    <source>
        <dbReference type="EMBL" id="CAD7642886.1"/>
    </source>
</evidence>